<dbReference type="EMBL" id="AP023093">
    <property type="protein sequence ID" value="BCE36942.1"/>
    <property type="molecule type" value="Genomic_DNA"/>
</dbReference>
<gene>
    <name evidence="2" type="ORF">XF2B_19780</name>
    <name evidence="3" type="ORF">XF3B_19730</name>
    <name evidence="4" type="ORF">XF9B_19630</name>
</gene>
<sequence>MIARGSISMPDQREEALEEPGGAALYMVETWKGSAVPHQTERGLPGLGERAGTKSGSHMGCDMRIAFIRESALVEHQPRSVVRYEEAFGIALNIRCPFKGNGRSPTENLKL</sequence>
<proteinExistence type="predicted"/>
<evidence type="ECO:0000313" key="2">
    <source>
        <dbReference type="EMBL" id="BCE28209.1"/>
    </source>
</evidence>
<name>A0A809Y9G2_9BRAD</name>
<evidence type="ECO:0000313" key="3">
    <source>
        <dbReference type="EMBL" id="BCE36942.1"/>
    </source>
</evidence>
<dbReference type="EMBL" id="AP023092">
    <property type="protein sequence ID" value="BCE28209.1"/>
    <property type="molecule type" value="Genomic_DNA"/>
</dbReference>
<evidence type="ECO:0000256" key="1">
    <source>
        <dbReference type="SAM" id="MobiDB-lite"/>
    </source>
</evidence>
<accession>A0A809Y9G2</accession>
<dbReference type="AlphaFoldDB" id="A0A809Y9G2"/>
<reference evidence="3" key="2">
    <citation type="submission" date="2020-05" db="EMBL/GenBank/DDBJ databases">
        <title>Complete genome sequence of Bradyrhizobium diazoefficiens XF3 isolated from soybean nodule.</title>
        <authorList>
            <person name="Noda R."/>
            <person name="Kakizaki K."/>
            <person name="Minamisawa K."/>
        </authorList>
    </citation>
    <scope>NUCLEOTIDE SEQUENCE</scope>
    <source>
        <strain evidence="3">XF3</strain>
    </source>
</reference>
<evidence type="ECO:0000313" key="4">
    <source>
        <dbReference type="EMBL" id="BCE80542.1"/>
    </source>
</evidence>
<feature type="region of interest" description="Disordered" evidence="1">
    <location>
        <begin position="37"/>
        <end position="57"/>
    </location>
</feature>
<reference evidence="2" key="1">
    <citation type="submission" date="2020-05" db="EMBL/GenBank/DDBJ databases">
        <title>Complete genome sequence of Bradyrhizobium diazoefficiens XF2 isolated from soybean nodule.</title>
        <authorList>
            <person name="Noda R."/>
            <person name="Kakizaki K."/>
            <person name="Minamisawa K."/>
        </authorList>
    </citation>
    <scope>NUCLEOTIDE SEQUENCE</scope>
    <source>
        <strain evidence="2">XF2</strain>
    </source>
</reference>
<reference evidence="4" key="3">
    <citation type="submission" date="2020-05" db="EMBL/GenBank/DDBJ databases">
        <title>Complete genome sequence of Bradyrhizobium diazoefficiens XF9 isolated from soybean nodule.</title>
        <authorList>
            <person name="Noda R."/>
            <person name="Kakizaki K."/>
            <person name="Minamisawa K."/>
        </authorList>
    </citation>
    <scope>NUCLEOTIDE SEQUENCE</scope>
    <source>
        <strain evidence="4">XF9</strain>
    </source>
</reference>
<dbReference type="EMBL" id="AP023098">
    <property type="protein sequence ID" value="BCE80542.1"/>
    <property type="molecule type" value="Genomic_DNA"/>
</dbReference>
<protein>
    <submittedName>
        <fullName evidence="3">Uncharacterized protein</fullName>
    </submittedName>
</protein>
<organism evidence="3">
    <name type="scientific">Bradyrhizobium diazoefficiens</name>
    <dbReference type="NCBI Taxonomy" id="1355477"/>
    <lineage>
        <taxon>Bacteria</taxon>
        <taxon>Pseudomonadati</taxon>
        <taxon>Pseudomonadota</taxon>
        <taxon>Alphaproteobacteria</taxon>
        <taxon>Hyphomicrobiales</taxon>
        <taxon>Nitrobacteraceae</taxon>
        <taxon>Bradyrhizobium</taxon>
    </lineage>
</organism>